<evidence type="ECO:0000256" key="17">
    <source>
        <dbReference type="ARBA" id="ARBA00025280"/>
    </source>
</evidence>
<dbReference type="HAMAP" id="MF_01395">
    <property type="entry name" value="AcetylCoA_CT_beta"/>
    <property type="match status" value="1"/>
</dbReference>
<evidence type="ECO:0000256" key="11">
    <source>
        <dbReference type="ARBA" id="ARBA00022771"/>
    </source>
</evidence>
<evidence type="ECO:0000256" key="7">
    <source>
        <dbReference type="ARBA" id="ARBA00022516"/>
    </source>
</evidence>
<evidence type="ECO:0000256" key="1">
    <source>
        <dbReference type="ARBA" id="ARBA00004496"/>
    </source>
</evidence>
<feature type="domain" description="CoA carboxyltransferase N-terminal" evidence="21">
    <location>
        <begin position="4"/>
        <end position="273"/>
    </location>
</feature>
<feature type="binding site" evidence="20">
    <location>
        <position position="11"/>
    </location>
    <ligand>
        <name>Zn(2+)</name>
        <dbReference type="ChEBI" id="CHEBI:29105"/>
    </ligand>
</feature>
<dbReference type="Gene3D" id="3.90.226.10">
    <property type="entry name" value="2-enoyl-CoA Hydratase, Chain A, domain 1"/>
    <property type="match status" value="2"/>
</dbReference>
<dbReference type="SUPFAM" id="SSF52096">
    <property type="entry name" value="ClpP/crotonase"/>
    <property type="match status" value="2"/>
</dbReference>
<dbReference type="PRINTS" id="PR01069">
    <property type="entry name" value="ACCCTRFRASEA"/>
</dbReference>
<evidence type="ECO:0000256" key="19">
    <source>
        <dbReference type="HAMAP-Rule" id="MF_00823"/>
    </source>
</evidence>
<evidence type="ECO:0000256" key="10">
    <source>
        <dbReference type="ARBA" id="ARBA00022741"/>
    </source>
</evidence>
<evidence type="ECO:0000259" key="22">
    <source>
        <dbReference type="PROSITE" id="PS50989"/>
    </source>
</evidence>
<dbReference type="Pfam" id="PF17848">
    <property type="entry name" value="Zn_ribbon_ACC"/>
    <property type="match status" value="1"/>
</dbReference>
<proteinExistence type="inferred from homology"/>
<dbReference type="InterPro" id="IPR000438">
    <property type="entry name" value="Acetyl_CoA_COase_Trfase_b_su"/>
</dbReference>
<gene>
    <name evidence="20" type="primary">accD</name>
    <name evidence="19" type="synonym">accA</name>
    <name evidence="23" type="ORF">HNR40_005905</name>
</gene>
<dbReference type="RefSeq" id="WP_312896551.1">
    <property type="nucleotide sequence ID" value="NZ_JACHIN010000008.1"/>
</dbReference>
<comment type="similarity">
    <text evidence="4">In the N-terminal section; belongs to the AccD/PCCB family.</text>
</comment>
<dbReference type="InterPro" id="IPR011762">
    <property type="entry name" value="COA_CT_N"/>
</dbReference>
<keyword evidence="7 19" id="KW-0444">Lipid biosynthesis</keyword>
<evidence type="ECO:0000259" key="21">
    <source>
        <dbReference type="PROSITE" id="PS50980"/>
    </source>
</evidence>
<keyword evidence="23" id="KW-0436">Ligase</keyword>
<evidence type="ECO:0000256" key="4">
    <source>
        <dbReference type="ARBA" id="ARBA00010284"/>
    </source>
</evidence>
<comment type="similarity">
    <text evidence="19">Belongs to the AccA family.</text>
</comment>
<dbReference type="NCBIfam" id="NF041504">
    <property type="entry name" value="AccA_sub"/>
    <property type="match status" value="1"/>
</dbReference>
<evidence type="ECO:0000256" key="16">
    <source>
        <dbReference type="ARBA" id="ARBA00023160"/>
    </source>
</evidence>
<comment type="subunit">
    <text evidence="19">Acetyl-CoA carboxylase is a heterohexamer composed of biotin carboxyl carrier protein (AccB), biotin carboxylase (AccC) and two subunits each of ACCase subunit alpha (AccA) and ACCase subunit beta (AccD).</text>
</comment>
<dbReference type="GO" id="GO:0005524">
    <property type="term" value="F:ATP binding"/>
    <property type="evidence" value="ECO:0007669"/>
    <property type="project" value="UniProtKB-KW"/>
</dbReference>
<evidence type="ECO:0000256" key="18">
    <source>
        <dbReference type="ARBA" id="ARBA00049152"/>
    </source>
</evidence>
<evidence type="ECO:0000256" key="13">
    <source>
        <dbReference type="ARBA" id="ARBA00022833"/>
    </source>
</evidence>
<feature type="zinc finger region" description="C4-type" evidence="20">
    <location>
        <begin position="8"/>
        <end position="30"/>
    </location>
</feature>
<feature type="binding site" evidence="20">
    <location>
        <position position="8"/>
    </location>
    <ligand>
        <name>Zn(2+)</name>
        <dbReference type="ChEBI" id="CHEBI:29105"/>
    </ligand>
</feature>
<evidence type="ECO:0000256" key="5">
    <source>
        <dbReference type="ARBA" id="ARBA00011664"/>
    </source>
</evidence>
<dbReference type="GO" id="GO:0006633">
    <property type="term" value="P:fatty acid biosynthetic process"/>
    <property type="evidence" value="ECO:0007669"/>
    <property type="project" value="UniProtKB-KW"/>
</dbReference>
<dbReference type="Pfam" id="PF03255">
    <property type="entry name" value="ACCA"/>
    <property type="match status" value="1"/>
</dbReference>
<name>A0A7W8A8W7_9ACTN</name>
<dbReference type="EMBL" id="JACHIN010000008">
    <property type="protein sequence ID" value="MBB5080418.1"/>
    <property type="molecule type" value="Genomic_DNA"/>
</dbReference>
<feature type="domain" description="CoA carboxyltransferase C-terminal" evidence="22">
    <location>
        <begin position="262"/>
        <end position="514"/>
    </location>
</feature>
<comment type="pathway">
    <text evidence="2 19">Lipid metabolism; malonyl-CoA biosynthesis; malonyl-CoA from acetyl-CoA: step 1/1.</text>
</comment>
<dbReference type="PANTHER" id="PTHR42853:SF3">
    <property type="entry name" value="ACETYL-COENZYME A CARBOXYLASE CARBOXYL TRANSFERASE SUBUNIT ALPHA, CHLOROPLASTIC"/>
    <property type="match status" value="1"/>
</dbReference>
<dbReference type="EC" id="2.1.3.15" evidence="19"/>
<comment type="catalytic activity">
    <reaction evidence="18 19">
        <text>N(6)-carboxybiotinyl-L-lysyl-[protein] + acetyl-CoA = N(6)-biotinyl-L-lysyl-[protein] + malonyl-CoA</text>
        <dbReference type="Rhea" id="RHEA:54728"/>
        <dbReference type="Rhea" id="RHEA-COMP:10505"/>
        <dbReference type="Rhea" id="RHEA-COMP:10506"/>
        <dbReference type="ChEBI" id="CHEBI:57288"/>
        <dbReference type="ChEBI" id="CHEBI:57384"/>
        <dbReference type="ChEBI" id="CHEBI:83144"/>
        <dbReference type="ChEBI" id="CHEBI:83145"/>
        <dbReference type="EC" id="2.1.3.15"/>
    </reaction>
</comment>
<evidence type="ECO:0000256" key="15">
    <source>
        <dbReference type="ARBA" id="ARBA00023098"/>
    </source>
</evidence>
<dbReference type="InterPro" id="IPR001095">
    <property type="entry name" value="Acetyl_CoA_COase_a_su"/>
</dbReference>
<dbReference type="NCBIfam" id="TIGR00513">
    <property type="entry name" value="accA"/>
    <property type="match status" value="1"/>
</dbReference>
<dbReference type="InterPro" id="IPR029045">
    <property type="entry name" value="ClpP/crotonase-like_dom_sf"/>
</dbReference>
<evidence type="ECO:0000313" key="24">
    <source>
        <dbReference type="Proteomes" id="UP000568380"/>
    </source>
</evidence>
<dbReference type="PANTHER" id="PTHR42853">
    <property type="entry name" value="ACETYL-COENZYME A CARBOXYLASE CARBOXYL TRANSFERASE SUBUNIT ALPHA"/>
    <property type="match status" value="1"/>
</dbReference>
<evidence type="ECO:0000256" key="3">
    <source>
        <dbReference type="ARBA" id="ARBA00006276"/>
    </source>
</evidence>
<keyword evidence="16 19" id="KW-0275">Fatty acid biosynthesis</keyword>
<keyword evidence="24" id="KW-1185">Reference proteome</keyword>
<dbReference type="GO" id="GO:2001295">
    <property type="term" value="P:malonyl-CoA biosynthetic process"/>
    <property type="evidence" value="ECO:0007669"/>
    <property type="project" value="UniProtKB-UniRule"/>
</dbReference>
<protein>
    <recommendedName>
        <fullName evidence="19 20">Multifunctional fusion protein</fullName>
    </recommendedName>
    <domain>
        <recommendedName>
            <fullName evidence="19">Acetyl-coenzyme A carboxylase carboxyl transferase subunit alpha</fullName>
            <shortName evidence="19">ACCase subunit alpha</shortName>
            <shortName evidence="19">Acetyl-CoA carboxylase carboxyltransferase subunit alpha</shortName>
            <ecNumber evidence="19">2.1.3.15</ecNumber>
        </recommendedName>
    </domain>
    <domain>
        <recommendedName>
            <fullName evidence="20">Acetyl-coenzyme A carboxylase carboxyl transferase subunit beta</fullName>
            <shortName evidence="20">ACCase subunit beta</shortName>
            <shortName evidence="20">Acetyl-CoA carboxylase carboxyltransferase subunit beta</shortName>
        </recommendedName>
    </domain>
</protein>
<comment type="subcellular location">
    <subcellularLocation>
        <location evidence="1 19">Cytoplasm</location>
    </subcellularLocation>
</comment>
<dbReference type="HAMAP" id="MF_00823">
    <property type="entry name" value="AcetylCoA_CT_alpha"/>
    <property type="match status" value="1"/>
</dbReference>
<evidence type="ECO:0000256" key="9">
    <source>
        <dbReference type="ARBA" id="ARBA00022723"/>
    </source>
</evidence>
<dbReference type="NCBIfam" id="NF004344">
    <property type="entry name" value="PRK05724.1"/>
    <property type="match status" value="1"/>
</dbReference>
<dbReference type="InterPro" id="IPR011763">
    <property type="entry name" value="COA_CT_C"/>
</dbReference>
<dbReference type="GO" id="GO:0003989">
    <property type="term" value="F:acetyl-CoA carboxylase activity"/>
    <property type="evidence" value="ECO:0007669"/>
    <property type="project" value="InterPro"/>
</dbReference>
<accession>A0A7W8A8W7</accession>
<evidence type="ECO:0000256" key="14">
    <source>
        <dbReference type="ARBA" id="ARBA00022840"/>
    </source>
</evidence>
<evidence type="ECO:0000256" key="20">
    <source>
        <dbReference type="HAMAP-Rule" id="MF_01395"/>
    </source>
</evidence>
<dbReference type="PROSITE" id="PS50989">
    <property type="entry name" value="COA_CT_CTER"/>
    <property type="match status" value="1"/>
</dbReference>
<dbReference type="PROSITE" id="PS50980">
    <property type="entry name" value="COA_CT_NTER"/>
    <property type="match status" value="1"/>
</dbReference>
<dbReference type="AlphaFoldDB" id="A0A7W8A8W7"/>
<dbReference type="GO" id="GO:0009317">
    <property type="term" value="C:acetyl-CoA carboxylase complex"/>
    <property type="evidence" value="ECO:0007669"/>
    <property type="project" value="InterPro"/>
</dbReference>
<dbReference type="GO" id="GO:0008270">
    <property type="term" value="F:zinc ion binding"/>
    <property type="evidence" value="ECO:0007669"/>
    <property type="project" value="UniProtKB-UniRule"/>
</dbReference>
<comment type="subunit">
    <text evidence="5">Acetyl-CoA carboxylase is a heterotetramer composed of biotin carboxyl carrier protein (AccB), biotin carboxylase (AccC) and two subunits of ACCase subunit beta/alpha.</text>
</comment>
<keyword evidence="6 19" id="KW-0963">Cytoplasm</keyword>
<keyword evidence="10 19" id="KW-0547">Nucleotide-binding</keyword>
<comment type="similarity">
    <text evidence="20">Belongs to the AccD/PCCB family.</text>
</comment>
<keyword evidence="9 20" id="KW-0479">Metal-binding</keyword>
<dbReference type="InterPro" id="IPR041010">
    <property type="entry name" value="Znf-ACC"/>
</dbReference>
<comment type="similarity">
    <text evidence="3">In the C-terminal section; belongs to the AccA family.</text>
</comment>
<feature type="binding site" evidence="20">
    <location>
        <position position="27"/>
    </location>
    <ligand>
        <name>Zn(2+)</name>
        <dbReference type="ChEBI" id="CHEBI:29105"/>
    </ligand>
</feature>
<keyword evidence="11 20" id="KW-0863">Zinc-finger</keyword>
<evidence type="ECO:0000256" key="12">
    <source>
        <dbReference type="ARBA" id="ARBA00022832"/>
    </source>
</evidence>
<reference evidence="23 24" key="1">
    <citation type="submission" date="2020-08" db="EMBL/GenBank/DDBJ databases">
        <title>Genomic Encyclopedia of Type Strains, Phase IV (KMG-IV): sequencing the most valuable type-strain genomes for metagenomic binning, comparative biology and taxonomic classification.</title>
        <authorList>
            <person name="Goeker M."/>
        </authorList>
    </citation>
    <scope>NUCLEOTIDE SEQUENCE [LARGE SCALE GENOMIC DNA]</scope>
    <source>
        <strain evidence="23 24">DSM 45385</strain>
    </source>
</reference>
<evidence type="ECO:0000256" key="8">
    <source>
        <dbReference type="ARBA" id="ARBA00022679"/>
    </source>
</evidence>
<dbReference type="Proteomes" id="UP000568380">
    <property type="component" value="Unassembled WGS sequence"/>
</dbReference>
<comment type="function">
    <text evidence="17 20">Component of the acetyl coenzyme A carboxylase (ACC) complex. Biotin carboxylase (BC) catalyzes the carboxylation of biotin on its carrier protein (BCCP) and then the CO(2) group is transferred by the transcarboxylase to acetyl-CoA to form malonyl-CoA.</text>
</comment>
<organism evidence="23 24">
    <name type="scientific">Nonomuraea endophytica</name>
    <dbReference type="NCBI Taxonomy" id="714136"/>
    <lineage>
        <taxon>Bacteria</taxon>
        <taxon>Bacillati</taxon>
        <taxon>Actinomycetota</taxon>
        <taxon>Actinomycetes</taxon>
        <taxon>Streptosporangiales</taxon>
        <taxon>Streptosporangiaceae</taxon>
        <taxon>Nonomuraea</taxon>
    </lineage>
</organism>
<comment type="function">
    <text evidence="19">Component of the acetyl coenzyme A carboxylase (ACC) complex. First, biotin carboxylase catalyzes the carboxylation of biotin on its carrier protein (BCCP) and then the CO(2) group is transferred by the carboxyltransferase to acetyl-CoA to form malonyl-CoA.</text>
</comment>
<dbReference type="UniPathway" id="UPA00655">
    <property type="reaction ID" value="UER00711"/>
</dbReference>
<dbReference type="GO" id="GO:0016743">
    <property type="term" value="F:carboxyl- or carbamoyltransferase activity"/>
    <property type="evidence" value="ECO:0007669"/>
    <property type="project" value="UniProtKB-UniRule"/>
</dbReference>
<evidence type="ECO:0000256" key="2">
    <source>
        <dbReference type="ARBA" id="ARBA00004956"/>
    </source>
</evidence>
<comment type="cofactor">
    <cofactor evidence="20">
        <name>Zn(2+)</name>
        <dbReference type="ChEBI" id="CHEBI:29105"/>
    </cofactor>
    <text evidence="20">Binds 1 zinc ion per subunit.</text>
</comment>
<sequence>MEERWIRCRRCQAMIHHRRFGRALGVCPECGCHHPVTAGQRVEQLLDPGSFRPFETPEVVEDPLGFVDAVPYPERIAAARAATGLHEAAVGGRGTIGGRPVVLVVMDFRFLGGSLGAAVGELVTLAAETSAAERAPLITVTASGGARMQEGVIALMQMAKTAQAFAGLDAAGVLSVSVIADPTFGGVAASFATLADVILIEPGARLGFAGPRVIQQTIRQELPEGFQTAEFLLEHGMVDAIVPRSGLRATLSSLVSASSDVSPDFEAVAPFIPPSREPWDVVLLARETGRPTTADYAGLILDDFLRLHGDRVFGDSPSIVAGIGRLDGLPLMLIGHQKGHTTRDRTASNFGMPSPEGYRMAARLMRLADKLGLPVLTLVDTPGAYPGLSAEERGQALAIAESQRLMAQLTVPVVTVVTGEGGSGGALALAVANRVLISANAWYSVITPEGCASILWKSAAEAPRAAAALKVEAGELLRLRVVDAVVEEPDGGAHTDPAKAAALLGAAVRAAFAELLPLSGPELVRQRRDRFRRFGVPELTRR</sequence>
<evidence type="ECO:0000313" key="23">
    <source>
        <dbReference type="EMBL" id="MBB5080418.1"/>
    </source>
</evidence>
<keyword evidence="13 20" id="KW-0862">Zinc</keyword>
<keyword evidence="8 19" id="KW-0808">Transferase</keyword>
<keyword evidence="14 19" id="KW-0067">ATP-binding</keyword>
<evidence type="ECO:0000256" key="6">
    <source>
        <dbReference type="ARBA" id="ARBA00022490"/>
    </source>
</evidence>
<keyword evidence="15 19" id="KW-0443">Lipid metabolism</keyword>
<comment type="caution">
    <text evidence="23">The sequence shown here is derived from an EMBL/GenBank/DDBJ whole genome shotgun (WGS) entry which is preliminary data.</text>
</comment>
<feature type="binding site" evidence="20">
    <location>
        <position position="30"/>
    </location>
    <ligand>
        <name>Zn(2+)</name>
        <dbReference type="ChEBI" id="CHEBI:29105"/>
    </ligand>
</feature>
<keyword evidence="12 19" id="KW-0276">Fatty acid metabolism</keyword>